<dbReference type="PANTHER" id="PTHR21366:SF22">
    <property type="entry name" value="VOC DOMAIN-CONTAINING PROTEIN"/>
    <property type="match status" value="1"/>
</dbReference>
<dbReference type="PANTHER" id="PTHR21366">
    <property type="entry name" value="GLYOXALASE FAMILY PROTEIN"/>
    <property type="match status" value="1"/>
</dbReference>
<name>A0A345ZTZ4_9HYPH</name>
<dbReference type="AlphaFoldDB" id="A0A345ZTZ4"/>
<dbReference type="KEGG" id="ptaw:DW352_07600"/>
<dbReference type="RefSeq" id="WP_115689994.1">
    <property type="nucleotide sequence ID" value="NZ_CP031417.1"/>
</dbReference>
<dbReference type="Gene3D" id="3.10.180.10">
    <property type="entry name" value="2,3-Dihydroxybiphenyl 1,2-Dioxygenase, domain 1"/>
    <property type="match status" value="1"/>
</dbReference>
<dbReference type="InterPro" id="IPR004360">
    <property type="entry name" value="Glyas_Fos-R_dOase_dom"/>
</dbReference>
<evidence type="ECO:0000259" key="1">
    <source>
        <dbReference type="PROSITE" id="PS51819"/>
    </source>
</evidence>
<dbReference type="InterPro" id="IPR050383">
    <property type="entry name" value="GlyoxalaseI/FosfomycinResist"/>
</dbReference>
<protein>
    <submittedName>
        <fullName evidence="2">Glyoxalase</fullName>
    </submittedName>
</protein>
<organism evidence="2 3">
    <name type="scientific">Pseudolabrys taiwanensis</name>
    <dbReference type="NCBI Taxonomy" id="331696"/>
    <lineage>
        <taxon>Bacteria</taxon>
        <taxon>Pseudomonadati</taxon>
        <taxon>Pseudomonadota</taxon>
        <taxon>Alphaproteobacteria</taxon>
        <taxon>Hyphomicrobiales</taxon>
        <taxon>Xanthobacteraceae</taxon>
        <taxon>Pseudolabrys</taxon>
    </lineage>
</organism>
<dbReference type="Pfam" id="PF00903">
    <property type="entry name" value="Glyoxalase"/>
    <property type="match status" value="1"/>
</dbReference>
<sequence length="138" mass="15244">MPKLDRVLETCLYVDDLERAARFYEEVLDLPRLDGDETRFRAYDVGGQSVLLLFLRGGTLKPVTLSGGTVPPHDGSGPLHFAFGVAADALPAWEQRLSDHGIAVESTVDWPRGGRSIYVRDPDGHAVEFATRGLWSTY</sequence>
<dbReference type="InterPro" id="IPR037523">
    <property type="entry name" value="VOC_core"/>
</dbReference>
<dbReference type="InterPro" id="IPR029068">
    <property type="entry name" value="Glyas_Bleomycin-R_OHBP_Dase"/>
</dbReference>
<proteinExistence type="predicted"/>
<accession>A0A345ZTZ4</accession>
<dbReference type="Proteomes" id="UP000254889">
    <property type="component" value="Chromosome"/>
</dbReference>
<evidence type="ECO:0000313" key="3">
    <source>
        <dbReference type="Proteomes" id="UP000254889"/>
    </source>
</evidence>
<evidence type="ECO:0000313" key="2">
    <source>
        <dbReference type="EMBL" id="AXK80391.1"/>
    </source>
</evidence>
<gene>
    <name evidence="2" type="ORF">DW352_07600</name>
</gene>
<keyword evidence="3" id="KW-1185">Reference proteome</keyword>
<dbReference type="OrthoDB" id="9812656at2"/>
<dbReference type="PROSITE" id="PS51819">
    <property type="entry name" value="VOC"/>
    <property type="match status" value="1"/>
</dbReference>
<dbReference type="EMBL" id="CP031417">
    <property type="protein sequence ID" value="AXK80391.1"/>
    <property type="molecule type" value="Genomic_DNA"/>
</dbReference>
<reference evidence="2 3" key="1">
    <citation type="submission" date="2018-07" db="EMBL/GenBank/DDBJ databases">
        <authorList>
            <person name="Quirk P.G."/>
            <person name="Krulwich T.A."/>
        </authorList>
    </citation>
    <scope>NUCLEOTIDE SEQUENCE [LARGE SCALE GENOMIC DNA]</scope>
    <source>
        <strain evidence="2 3">CC-BB4</strain>
    </source>
</reference>
<dbReference type="SUPFAM" id="SSF54593">
    <property type="entry name" value="Glyoxalase/Bleomycin resistance protein/Dihydroxybiphenyl dioxygenase"/>
    <property type="match status" value="1"/>
</dbReference>
<feature type="domain" description="VOC" evidence="1">
    <location>
        <begin position="3"/>
        <end position="132"/>
    </location>
</feature>